<keyword evidence="1" id="KW-0812">Transmembrane</keyword>
<sequence>MGLASQEITNNRCMIKEHVHEDVTCRSYEAWDRGRAKSLLLLVQSFLVIALFCPWKLWRLSGVSVRLKGVAILRLLLMEILFWLSSVCAANVRKANFVPIPLQILVTL</sequence>
<evidence type="ECO:0000313" key="3">
    <source>
        <dbReference type="Proteomes" id="UP000290289"/>
    </source>
</evidence>
<comment type="caution">
    <text evidence="2">The sequence shown here is derived from an EMBL/GenBank/DDBJ whole genome shotgun (WGS) entry which is preliminary data.</text>
</comment>
<evidence type="ECO:0000256" key="1">
    <source>
        <dbReference type="SAM" id="Phobius"/>
    </source>
</evidence>
<dbReference type="Proteomes" id="UP000290289">
    <property type="component" value="Chromosome 15"/>
</dbReference>
<gene>
    <name evidence="2" type="ORF">DVH24_039372</name>
</gene>
<reference evidence="2 3" key="1">
    <citation type="submission" date="2018-10" db="EMBL/GenBank/DDBJ databases">
        <title>A high-quality apple genome assembly.</title>
        <authorList>
            <person name="Hu J."/>
        </authorList>
    </citation>
    <scope>NUCLEOTIDE SEQUENCE [LARGE SCALE GENOMIC DNA]</scope>
    <source>
        <strain evidence="3">cv. HFTH1</strain>
        <tissue evidence="2">Young leaf</tissue>
    </source>
</reference>
<feature type="transmembrane region" description="Helical" evidence="1">
    <location>
        <begin position="70"/>
        <end position="92"/>
    </location>
</feature>
<name>A0A498I3L4_MALDO</name>
<feature type="transmembrane region" description="Helical" evidence="1">
    <location>
        <begin position="39"/>
        <end position="58"/>
    </location>
</feature>
<dbReference type="AlphaFoldDB" id="A0A498I3L4"/>
<evidence type="ECO:0000313" key="2">
    <source>
        <dbReference type="EMBL" id="RXH75673.1"/>
    </source>
</evidence>
<dbReference type="EMBL" id="RDQH01000341">
    <property type="protein sequence ID" value="RXH75673.1"/>
    <property type="molecule type" value="Genomic_DNA"/>
</dbReference>
<organism evidence="2 3">
    <name type="scientific">Malus domestica</name>
    <name type="common">Apple</name>
    <name type="synonym">Pyrus malus</name>
    <dbReference type="NCBI Taxonomy" id="3750"/>
    <lineage>
        <taxon>Eukaryota</taxon>
        <taxon>Viridiplantae</taxon>
        <taxon>Streptophyta</taxon>
        <taxon>Embryophyta</taxon>
        <taxon>Tracheophyta</taxon>
        <taxon>Spermatophyta</taxon>
        <taxon>Magnoliopsida</taxon>
        <taxon>eudicotyledons</taxon>
        <taxon>Gunneridae</taxon>
        <taxon>Pentapetalae</taxon>
        <taxon>rosids</taxon>
        <taxon>fabids</taxon>
        <taxon>Rosales</taxon>
        <taxon>Rosaceae</taxon>
        <taxon>Amygdaloideae</taxon>
        <taxon>Maleae</taxon>
        <taxon>Malus</taxon>
    </lineage>
</organism>
<keyword evidence="1" id="KW-1133">Transmembrane helix</keyword>
<keyword evidence="3" id="KW-1185">Reference proteome</keyword>
<keyword evidence="1" id="KW-0472">Membrane</keyword>
<accession>A0A498I3L4</accession>
<proteinExistence type="predicted"/>
<protein>
    <submittedName>
        <fullName evidence="2">Uncharacterized protein</fullName>
    </submittedName>
</protein>